<proteinExistence type="predicted"/>
<evidence type="ECO:0000256" key="1">
    <source>
        <dbReference type="SAM" id="MobiDB-lite"/>
    </source>
</evidence>
<dbReference type="Gene3D" id="3.30.70.270">
    <property type="match status" value="1"/>
</dbReference>
<dbReference type="InterPro" id="IPR011990">
    <property type="entry name" value="TPR-like_helical_dom_sf"/>
</dbReference>
<dbReference type="PROSITE" id="PS50887">
    <property type="entry name" value="GGDEF"/>
    <property type="match status" value="1"/>
</dbReference>
<dbReference type="RefSeq" id="WP_110886600.1">
    <property type="nucleotide sequence ID" value="NZ_QJSX01000006.1"/>
</dbReference>
<dbReference type="PANTHER" id="PTHR10098">
    <property type="entry name" value="RAPSYN-RELATED"/>
    <property type="match status" value="1"/>
</dbReference>
<accession>A0A318S8Q7</accession>
<dbReference type="InterPro" id="IPR000160">
    <property type="entry name" value="GGDEF_dom"/>
</dbReference>
<dbReference type="InterPro" id="IPR029787">
    <property type="entry name" value="Nucleotide_cyclase"/>
</dbReference>
<protein>
    <recommendedName>
        <fullName evidence="2">GGDEF domain-containing protein</fullName>
    </recommendedName>
</protein>
<dbReference type="EMBL" id="QJSX01000006">
    <property type="protein sequence ID" value="PYE54226.1"/>
    <property type="molecule type" value="Genomic_DNA"/>
</dbReference>
<dbReference type="InterPro" id="IPR043128">
    <property type="entry name" value="Rev_trsase/Diguanyl_cyclase"/>
</dbReference>
<dbReference type="PANTHER" id="PTHR10098:SF108">
    <property type="entry name" value="TETRATRICOPEPTIDE REPEAT PROTEIN 28"/>
    <property type="match status" value="1"/>
</dbReference>
<feature type="region of interest" description="Disordered" evidence="1">
    <location>
        <begin position="70"/>
        <end position="93"/>
    </location>
</feature>
<evidence type="ECO:0000259" key="2">
    <source>
        <dbReference type="PROSITE" id="PS50887"/>
    </source>
</evidence>
<name>A0A318S8Q7_9DEIO</name>
<dbReference type="SUPFAM" id="SSF55073">
    <property type="entry name" value="Nucleotide cyclase"/>
    <property type="match status" value="1"/>
</dbReference>
<sequence>MTHAPRNSTMPAFDASNDANLDALIATAQGIAERALEFAREAEAYARQRQALPTFLTVYDSSGFVAHASPPSTPIRATSAAKRKRTASEASSDRHALRTTLLTSHSALYFAQEQADAACTARHALHVAQLYSDEGVPDLAYEHALVALDQRGDLSQREHLDALLLTAHACRALREYSEALTHLHAAERLAEATYDHARRDAAALLRARVRADLGRAEETHEEVLALLDKATFPATPGKAYLLLGETTFAHDVNACEQYFARALHLARDAGDENTERAAILGLARAALHLGRPAEALPLATHAFRLAECAAPEEVRDVHLVLSRVHETLGDAGAALTHFKAYHHLDEQVRAASEERIAIARDAYRAAVRNRPVLPARPAPRAEPLGASVVQRSEFERKFAHEFARAEHLDYPLTLVIVDLADLPPTEAQRAAMLRDVTEILADHAHGLDTVAHLDDARFALLLPGADGEHARLLAERVHAEIRARHATPLRVGLCDDLTLEDPEAMLEAATAELAAV</sequence>
<evidence type="ECO:0000313" key="4">
    <source>
        <dbReference type="Proteomes" id="UP000248326"/>
    </source>
</evidence>
<dbReference type="AlphaFoldDB" id="A0A318S8Q7"/>
<dbReference type="Proteomes" id="UP000248326">
    <property type="component" value="Unassembled WGS sequence"/>
</dbReference>
<gene>
    <name evidence="3" type="ORF">DES52_106192</name>
</gene>
<comment type="caution">
    <text evidence="3">The sequence shown here is derived from an EMBL/GenBank/DDBJ whole genome shotgun (WGS) entry which is preliminary data.</text>
</comment>
<reference evidence="3 4" key="1">
    <citation type="submission" date="2018-06" db="EMBL/GenBank/DDBJ databases">
        <title>Genomic Encyclopedia of Type Strains, Phase IV (KMG-IV): sequencing the most valuable type-strain genomes for metagenomic binning, comparative biology and taxonomic classification.</title>
        <authorList>
            <person name="Goeker M."/>
        </authorList>
    </citation>
    <scope>NUCLEOTIDE SEQUENCE [LARGE SCALE GENOMIC DNA]</scope>
    <source>
        <strain evidence="3 4">DSM 18048</strain>
    </source>
</reference>
<feature type="domain" description="GGDEF" evidence="2">
    <location>
        <begin position="410"/>
        <end position="516"/>
    </location>
</feature>
<organism evidence="3 4">
    <name type="scientific">Deinococcus yavapaiensis KR-236</name>
    <dbReference type="NCBI Taxonomy" id="694435"/>
    <lineage>
        <taxon>Bacteria</taxon>
        <taxon>Thermotogati</taxon>
        <taxon>Deinococcota</taxon>
        <taxon>Deinococci</taxon>
        <taxon>Deinococcales</taxon>
        <taxon>Deinococcaceae</taxon>
        <taxon>Deinococcus</taxon>
    </lineage>
</organism>
<dbReference type="SUPFAM" id="SSF48452">
    <property type="entry name" value="TPR-like"/>
    <property type="match status" value="1"/>
</dbReference>
<dbReference type="Gene3D" id="1.25.40.10">
    <property type="entry name" value="Tetratricopeptide repeat domain"/>
    <property type="match status" value="1"/>
</dbReference>
<keyword evidence="4" id="KW-1185">Reference proteome</keyword>
<evidence type="ECO:0000313" key="3">
    <source>
        <dbReference type="EMBL" id="PYE54226.1"/>
    </source>
</evidence>